<dbReference type="Gene3D" id="3.90.280.10">
    <property type="entry name" value="PEBP-like"/>
    <property type="match status" value="1"/>
</dbReference>
<gene>
    <name evidence="2" type="primary">Pebp4</name>
    <name evidence="2" type="ORF">GWK47_022599</name>
</gene>
<sequence length="105" mass="11555">MVDPDAPRHTNQQAWLHWIRAGLTGKDLLDGTMNSGQDIMAYTPPTPPPHTGIHRYFVFVFEGAAQGRLRRSTHEPSSTSRSTPRVTTCADLSPPTCSARSIKTP</sequence>
<proteinExistence type="predicted"/>
<feature type="compositionally biased region" description="Polar residues" evidence="1">
    <location>
        <begin position="95"/>
        <end position="105"/>
    </location>
</feature>
<protein>
    <submittedName>
        <fullName evidence="2">Phosphatidylethanolamine-binding protein 4</fullName>
    </submittedName>
</protein>
<dbReference type="PANTHER" id="PTHR11362">
    <property type="entry name" value="PHOSPHATIDYLETHANOLAMINE-BINDING PROTEIN"/>
    <property type="match status" value="1"/>
</dbReference>
<accession>A0A8J4XMR7</accession>
<keyword evidence="3" id="KW-1185">Reference proteome</keyword>
<organism evidence="2 3">
    <name type="scientific">Chionoecetes opilio</name>
    <name type="common">Atlantic snow crab</name>
    <name type="synonym">Cancer opilio</name>
    <dbReference type="NCBI Taxonomy" id="41210"/>
    <lineage>
        <taxon>Eukaryota</taxon>
        <taxon>Metazoa</taxon>
        <taxon>Ecdysozoa</taxon>
        <taxon>Arthropoda</taxon>
        <taxon>Crustacea</taxon>
        <taxon>Multicrustacea</taxon>
        <taxon>Malacostraca</taxon>
        <taxon>Eumalacostraca</taxon>
        <taxon>Eucarida</taxon>
        <taxon>Decapoda</taxon>
        <taxon>Pleocyemata</taxon>
        <taxon>Brachyura</taxon>
        <taxon>Eubrachyura</taxon>
        <taxon>Majoidea</taxon>
        <taxon>Majidae</taxon>
        <taxon>Chionoecetes</taxon>
    </lineage>
</organism>
<evidence type="ECO:0000313" key="2">
    <source>
        <dbReference type="EMBL" id="KAG0710541.1"/>
    </source>
</evidence>
<dbReference type="Proteomes" id="UP000770661">
    <property type="component" value="Unassembled WGS sequence"/>
</dbReference>
<dbReference type="EMBL" id="JACEEZ010024114">
    <property type="protein sequence ID" value="KAG0710541.1"/>
    <property type="molecule type" value="Genomic_DNA"/>
</dbReference>
<dbReference type="OrthoDB" id="2153661at2759"/>
<dbReference type="Pfam" id="PF01161">
    <property type="entry name" value="PBP"/>
    <property type="match status" value="1"/>
</dbReference>
<reference evidence="2" key="1">
    <citation type="submission" date="2020-07" db="EMBL/GenBank/DDBJ databases">
        <title>The High-quality genome of the commercially important snow crab, Chionoecetes opilio.</title>
        <authorList>
            <person name="Jeong J.-H."/>
            <person name="Ryu S."/>
        </authorList>
    </citation>
    <scope>NUCLEOTIDE SEQUENCE</scope>
    <source>
        <strain evidence="2">MADBK_172401_WGS</strain>
        <tissue evidence="2">Digestive gland</tissue>
    </source>
</reference>
<dbReference type="PANTHER" id="PTHR11362:SF82">
    <property type="entry name" value="PHOSPHATIDYLETHANOLAMINE-BINDING PROTEIN 4"/>
    <property type="match status" value="1"/>
</dbReference>
<dbReference type="InterPro" id="IPR008914">
    <property type="entry name" value="PEBP"/>
</dbReference>
<dbReference type="SUPFAM" id="SSF49777">
    <property type="entry name" value="PEBP-like"/>
    <property type="match status" value="1"/>
</dbReference>
<feature type="region of interest" description="Disordered" evidence="1">
    <location>
        <begin position="68"/>
        <end position="105"/>
    </location>
</feature>
<feature type="compositionally biased region" description="Low complexity" evidence="1">
    <location>
        <begin position="75"/>
        <end position="88"/>
    </location>
</feature>
<dbReference type="AlphaFoldDB" id="A0A8J4XMR7"/>
<evidence type="ECO:0000313" key="3">
    <source>
        <dbReference type="Proteomes" id="UP000770661"/>
    </source>
</evidence>
<dbReference type="InterPro" id="IPR036610">
    <property type="entry name" value="PEBP-like_sf"/>
</dbReference>
<evidence type="ECO:0000256" key="1">
    <source>
        <dbReference type="SAM" id="MobiDB-lite"/>
    </source>
</evidence>
<comment type="caution">
    <text evidence="2">The sequence shown here is derived from an EMBL/GenBank/DDBJ whole genome shotgun (WGS) entry which is preliminary data.</text>
</comment>
<dbReference type="InterPro" id="IPR035810">
    <property type="entry name" value="PEBP_euk"/>
</dbReference>
<name>A0A8J4XMR7_CHIOP</name>